<protein>
    <submittedName>
        <fullName evidence="3">CRTAC1 family protein</fullName>
    </submittedName>
</protein>
<dbReference type="InterPro" id="IPR013517">
    <property type="entry name" value="FG-GAP"/>
</dbReference>
<reference evidence="3 4" key="1">
    <citation type="submission" date="2020-08" db="EMBL/GenBank/DDBJ databases">
        <title>Edaphobacter telluris sp. nov. and Acidobacterium dinghuensis sp. nov., two acidobacteria isolated from forest soil.</title>
        <authorList>
            <person name="Fu J."/>
            <person name="Qiu L."/>
        </authorList>
    </citation>
    <scope>NUCLEOTIDE SEQUENCE [LARGE SCALE GENOMIC DNA]</scope>
    <source>
        <strain evidence="3">4Y35</strain>
    </source>
</reference>
<evidence type="ECO:0000256" key="1">
    <source>
        <dbReference type="ARBA" id="ARBA00022729"/>
    </source>
</evidence>
<accession>A0A7G8BN67</accession>
<keyword evidence="1" id="KW-0732">Signal</keyword>
<dbReference type="Pfam" id="PF13517">
    <property type="entry name" value="FG-GAP_3"/>
    <property type="match status" value="2"/>
</dbReference>
<dbReference type="SUPFAM" id="SSF69318">
    <property type="entry name" value="Integrin alpha N-terminal domain"/>
    <property type="match status" value="1"/>
</dbReference>
<dbReference type="Proteomes" id="UP000515312">
    <property type="component" value="Chromosome"/>
</dbReference>
<dbReference type="AlphaFoldDB" id="A0A7G8BN67"/>
<dbReference type="PANTHER" id="PTHR16026">
    <property type="entry name" value="CARTILAGE ACIDIC PROTEIN 1"/>
    <property type="match status" value="1"/>
</dbReference>
<proteinExistence type="predicted"/>
<name>A0A7G8BN67_9BACT</name>
<dbReference type="KEGG" id="adin:H7849_08800"/>
<sequence length="568" mass="61701">MSSGNLGPGTEPKIGPAVADYRDIAALAGLTAKTVIGGESTKKFILETTGGGVALFDYDNDGWLDIFLVNGSRLEGFPKGQEPTSHLYRNNRDGTFTDVTLAAGLTHVGWGQGVCVGDYDGDGNLDLFVTYYGKNVLYRNRGNGTFIDVTREAGLLTESPMYSTGAAFLDYDRDGKLDLFVAHYTDYAEATSHSPGDQAGCKWKGQPVMCGPRGLKGSVNILYRNNGDGRFTDVTLKAGIGAETHYGFTPLVLDYDNDGWPDIYVANDSTASQLYHNNRNGTFTELGSLAGVAYNEDGREQSGMGASAGDYDCDGSLDIVKTNFEEDTSSLYHNHRNGTFDDVTFASGIGVNTRYVGWGTGFIDFDNDGWPDIFIANGHVYPEVDRDQNGSSYRQRKILYRNKRDGSFEDVSLRAGPGILLKRSARGAAFGDLFNTGQMDIVINNSGDIPTILRNFALTSNRSLSLQLVARGSNLFAIGAHVTVSVGDHRMIDEVRSGGSYLSQNELRLHFGLGNATRTGKVEVRWPDGSSDTYADLPANHLVILREGNPKPEFSAFHPVPPMYKKSE</sequence>
<dbReference type="EMBL" id="CP060394">
    <property type="protein sequence ID" value="QNI33987.1"/>
    <property type="molecule type" value="Genomic_DNA"/>
</dbReference>
<evidence type="ECO:0000259" key="2">
    <source>
        <dbReference type="Pfam" id="PF07593"/>
    </source>
</evidence>
<feature type="domain" description="ASPIC/UnbV" evidence="2">
    <location>
        <begin position="477"/>
        <end position="542"/>
    </location>
</feature>
<organism evidence="3 4">
    <name type="scientific">Alloacidobacterium dinghuense</name>
    <dbReference type="NCBI Taxonomy" id="2763107"/>
    <lineage>
        <taxon>Bacteria</taxon>
        <taxon>Pseudomonadati</taxon>
        <taxon>Acidobacteriota</taxon>
        <taxon>Terriglobia</taxon>
        <taxon>Terriglobales</taxon>
        <taxon>Acidobacteriaceae</taxon>
        <taxon>Alloacidobacterium</taxon>
    </lineage>
</organism>
<dbReference type="InterPro" id="IPR011519">
    <property type="entry name" value="UnbV_ASPIC"/>
</dbReference>
<keyword evidence="4" id="KW-1185">Reference proteome</keyword>
<dbReference type="RefSeq" id="WP_186745786.1">
    <property type="nucleotide sequence ID" value="NZ_CP060394.1"/>
</dbReference>
<gene>
    <name evidence="3" type="ORF">H7849_08800</name>
</gene>
<dbReference type="Pfam" id="PF07593">
    <property type="entry name" value="UnbV_ASPIC"/>
    <property type="match status" value="1"/>
</dbReference>
<dbReference type="PANTHER" id="PTHR16026:SF0">
    <property type="entry name" value="CARTILAGE ACIDIC PROTEIN 1"/>
    <property type="match status" value="1"/>
</dbReference>
<evidence type="ECO:0000313" key="3">
    <source>
        <dbReference type="EMBL" id="QNI33987.1"/>
    </source>
</evidence>
<dbReference type="InterPro" id="IPR027039">
    <property type="entry name" value="Crtac1"/>
</dbReference>
<dbReference type="Gene3D" id="2.130.10.130">
    <property type="entry name" value="Integrin alpha, N-terminal"/>
    <property type="match status" value="2"/>
</dbReference>
<dbReference type="InterPro" id="IPR028994">
    <property type="entry name" value="Integrin_alpha_N"/>
</dbReference>
<evidence type="ECO:0000313" key="4">
    <source>
        <dbReference type="Proteomes" id="UP000515312"/>
    </source>
</evidence>